<accession>A0A8S5RMX4</accession>
<protein>
    <submittedName>
        <fullName evidence="2">Arc-like DNA binding domain protein</fullName>
    </submittedName>
</protein>
<feature type="region of interest" description="Disordered" evidence="1">
    <location>
        <begin position="86"/>
        <end position="120"/>
    </location>
</feature>
<evidence type="ECO:0000313" key="2">
    <source>
        <dbReference type="EMBL" id="DAE32712.1"/>
    </source>
</evidence>
<name>A0A8S5RMX4_9VIRU</name>
<organism evidence="2">
    <name type="scientific">virus sp. ctFlR8</name>
    <dbReference type="NCBI Taxonomy" id="2825811"/>
    <lineage>
        <taxon>Viruses</taxon>
    </lineage>
</organism>
<sequence>MSETFNQMIRFPKDLEPQIKAQAEKNGVSVNQFVIGAVITALQPVQPQTVTEQPKETPVAGSRSPLNEKIALMQANERLHALQAKTAAERAAREHGEVAPVVKHPPKWAGLPGQRPDESNVEWVERKTAEANEIYKSAMERLKAEKESETK</sequence>
<evidence type="ECO:0000256" key="1">
    <source>
        <dbReference type="SAM" id="MobiDB-lite"/>
    </source>
</evidence>
<feature type="compositionally biased region" description="Basic and acidic residues" evidence="1">
    <location>
        <begin position="87"/>
        <end position="97"/>
    </location>
</feature>
<proteinExistence type="predicted"/>
<reference evidence="2" key="1">
    <citation type="journal article" date="2021" name="Proc. Natl. Acad. Sci. U.S.A.">
        <title>A Catalog of Tens of Thousands of Viruses from Human Metagenomes Reveals Hidden Associations with Chronic Diseases.</title>
        <authorList>
            <person name="Tisza M.J."/>
            <person name="Buck C.B."/>
        </authorList>
    </citation>
    <scope>NUCLEOTIDE SEQUENCE</scope>
    <source>
        <strain evidence="2">CtFlR8</strain>
    </source>
</reference>
<dbReference type="InterPro" id="IPR008651">
    <property type="entry name" value="Uncharacterised_HicB"/>
</dbReference>
<dbReference type="InterPro" id="IPR013321">
    <property type="entry name" value="Arc_rbn_hlx_hlx"/>
</dbReference>
<dbReference type="InterPro" id="IPR010985">
    <property type="entry name" value="Ribbon_hlx_hlx"/>
</dbReference>
<dbReference type="Pfam" id="PF05534">
    <property type="entry name" value="HicB"/>
    <property type="match status" value="1"/>
</dbReference>
<dbReference type="GO" id="GO:0006355">
    <property type="term" value="P:regulation of DNA-templated transcription"/>
    <property type="evidence" value="ECO:0007669"/>
    <property type="project" value="InterPro"/>
</dbReference>
<dbReference type="EMBL" id="BK059128">
    <property type="protein sequence ID" value="DAE32712.1"/>
    <property type="molecule type" value="Genomic_DNA"/>
</dbReference>
<dbReference type="SUPFAM" id="SSF47598">
    <property type="entry name" value="Ribbon-helix-helix"/>
    <property type="match status" value="1"/>
</dbReference>
<dbReference type="Gene3D" id="1.10.1220.10">
    <property type="entry name" value="Met repressor-like"/>
    <property type="match status" value="1"/>
</dbReference>